<keyword evidence="3 7" id="KW-0479">Metal-binding</keyword>
<evidence type="ECO:0000256" key="3">
    <source>
        <dbReference type="ARBA" id="ARBA00022723"/>
    </source>
</evidence>
<dbReference type="GO" id="GO:0046872">
    <property type="term" value="F:metal ion binding"/>
    <property type="evidence" value="ECO:0007669"/>
    <property type="project" value="UniProtKB-KW"/>
</dbReference>
<dbReference type="GO" id="GO:0006108">
    <property type="term" value="P:malate metabolic process"/>
    <property type="evidence" value="ECO:0007669"/>
    <property type="project" value="TreeGrafter"/>
</dbReference>
<dbReference type="SMART" id="SM01274">
    <property type="entry name" value="malic"/>
    <property type="match status" value="1"/>
</dbReference>
<feature type="binding site" evidence="7">
    <location>
        <position position="287"/>
    </location>
    <ligand>
        <name>a divalent metal cation</name>
        <dbReference type="ChEBI" id="CHEBI:60240"/>
    </ligand>
</feature>
<dbReference type="OrthoDB" id="5365701at2759"/>
<dbReference type="Pfam" id="PF00390">
    <property type="entry name" value="malic"/>
    <property type="match status" value="1"/>
</dbReference>
<evidence type="ECO:0000256" key="2">
    <source>
        <dbReference type="ARBA" id="ARBA00008785"/>
    </source>
</evidence>
<dbReference type="EMBL" id="KQ415801">
    <property type="protein sequence ID" value="KOG00450.1"/>
    <property type="molecule type" value="Genomic_DNA"/>
</dbReference>
<dbReference type="InterPro" id="IPR037062">
    <property type="entry name" value="Malic_N_dom_sf"/>
</dbReference>
<dbReference type="AlphaFoldDB" id="A0A0L8IG73"/>
<dbReference type="InterPro" id="IPR012302">
    <property type="entry name" value="Malic_NAD-bd"/>
</dbReference>
<feature type="binding site" evidence="7">
    <location>
        <position position="286"/>
    </location>
    <ligand>
        <name>a divalent metal cation</name>
        <dbReference type="ChEBI" id="CHEBI:60240"/>
    </ligand>
</feature>
<sequence>MSSYLTKIWPLSQRTLRANSVSVGNIHTKTMDMFKTSGLTWKESSAKHVSQAKSRGIDIIRNPRINKSLAFTLRERQIMGIHGLLPPCIITQDQQAYRVMENFRRRPTDLDKYIYLTALLDRNERLFYKVLTEHVEEMMPIVYTPTVGLACQQYGLLFRRPRGLFISIKDKGHIFDILCNWPDNSVKAIVVTDGERILGLGDLGAYGMGIPVGKLSLYTALGGIHPSKCLPILLDVGTNNEVIRNDPLYIGLNMPRATGKEYDEFIDEFMQAVVRRYGQNTLIQFEDFANHNAFRLLQEYRDQYCTFNDDIQGTAAVAAAGIIASMRITKRKLIDNLFLFQGAGEANIGIANLVALAMIEEGSTEAEAFSKIWMVDSRGLLVKNRPSGGVTGHKLDFAKDHAPVDTFDEAVEILKPTAIIGASAVAGAFTEKIIRNMAKYNERPIIFALSNPTSKAECTAEQAYTFSEGRCVFASGSPFNPVTLNGKTYYTGQGNNAYIFPGVAMAVLTCGARHIPEAIFLHAAQKLAELVKDSHLEEGRVYPPLNEINEVSTVIAASLAEYMYREGIATTYPEPADKDAFIRTFIYNTDYEDFVPPMWDWKE</sequence>
<dbReference type="PANTHER" id="PTHR23406">
    <property type="entry name" value="MALIC ENZYME-RELATED"/>
    <property type="match status" value="1"/>
</dbReference>
<evidence type="ECO:0000256" key="8">
    <source>
        <dbReference type="RuleBase" id="RU003426"/>
    </source>
</evidence>
<proteinExistence type="inferred from homology"/>
<comment type="similarity">
    <text evidence="2 8">Belongs to the malic enzymes family.</text>
</comment>
<feature type="active site" description="Proton acceptor" evidence="5">
    <location>
        <position position="214"/>
    </location>
</feature>
<dbReference type="STRING" id="37653.A0A0L8IG73"/>
<dbReference type="InterPro" id="IPR012301">
    <property type="entry name" value="Malic_N_dom"/>
</dbReference>
<dbReference type="PIRSF" id="PIRSF000106">
    <property type="entry name" value="ME"/>
    <property type="match status" value="1"/>
</dbReference>
<dbReference type="InterPro" id="IPR046346">
    <property type="entry name" value="Aminoacid_DH-like_N_sf"/>
</dbReference>
<dbReference type="GO" id="GO:0004473">
    <property type="term" value="F:malate dehydrogenase (decarboxylating) (NADP+) activity"/>
    <property type="evidence" value="ECO:0007669"/>
    <property type="project" value="TreeGrafter"/>
</dbReference>
<evidence type="ECO:0000256" key="6">
    <source>
        <dbReference type="PIRSR" id="PIRSR000106-2"/>
    </source>
</evidence>
<feature type="binding site" evidence="6">
    <location>
        <position position="451"/>
    </location>
    <ligand>
        <name>(S)-malate</name>
        <dbReference type="ChEBI" id="CHEBI:15589"/>
    </ligand>
</feature>
<comment type="cofactor">
    <cofactor evidence="1">
        <name>Mn(2+)</name>
        <dbReference type="ChEBI" id="CHEBI:29035"/>
    </cofactor>
</comment>
<dbReference type="Pfam" id="PF03949">
    <property type="entry name" value="Malic_M"/>
    <property type="match status" value="1"/>
</dbReference>
<keyword evidence="4 8" id="KW-0560">Oxidoreductase</keyword>
<feature type="domain" description="Malic enzyme NAD-binding" evidence="9">
    <location>
        <begin position="311"/>
        <end position="564"/>
    </location>
</feature>
<evidence type="ECO:0000259" key="9">
    <source>
        <dbReference type="SMART" id="SM00919"/>
    </source>
</evidence>
<feature type="binding site" evidence="7">
    <location>
        <position position="310"/>
    </location>
    <ligand>
        <name>a divalent metal cation</name>
        <dbReference type="ChEBI" id="CHEBI:60240"/>
    </ligand>
</feature>
<evidence type="ECO:0000256" key="7">
    <source>
        <dbReference type="PIRSR" id="PIRSR000106-3"/>
    </source>
</evidence>
<accession>A0A0L8IG73</accession>
<feature type="binding site" evidence="6">
    <location>
        <position position="495"/>
    </location>
    <ligand>
        <name>(S)-malate</name>
        <dbReference type="ChEBI" id="CHEBI:15589"/>
    </ligand>
</feature>
<dbReference type="InterPro" id="IPR015884">
    <property type="entry name" value="Malic_enzyme_CS"/>
</dbReference>
<evidence type="ECO:0000256" key="1">
    <source>
        <dbReference type="ARBA" id="ARBA00001936"/>
    </source>
</evidence>
<dbReference type="PRINTS" id="PR00072">
    <property type="entry name" value="MALOXRDTASE"/>
</dbReference>
<dbReference type="Gene3D" id="3.40.50.10380">
    <property type="entry name" value="Malic enzyme, N-terminal domain"/>
    <property type="match status" value="1"/>
</dbReference>
<organism evidence="11">
    <name type="scientific">Octopus bimaculoides</name>
    <name type="common">California two-spotted octopus</name>
    <dbReference type="NCBI Taxonomy" id="37653"/>
    <lineage>
        <taxon>Eukaryota</taxon>
        <taxon>Metazoa</taxon>
        <taxon>Spiralia</taxon>
        <taxon>Lophotrochozoa</taxon>
        <taxon>Mollusca</taxon>
        <taxon>Cephalopoda</taxon>
        <taxon>Coleoidea</taxon>
        <taxon>Octopodiformes</taxon>
        <taxon>Octopoda</taxon>
        <taxon>Incirrata</taxon>
        <taxon>Octopodidae</taxon>
        <taxon>Octopus</taxon>
    </lineage>
</organism>
<evidence type="ECO:0000313" key="11">
    <source>
        <dbReference type="EMBL" id="KOG00450.1"/>
    </source>
</evidence>
<dbReference type="GO" id="GO:0051287">
    <property type="term" value="F:NAD binding"/>
    <property type="evidence" value="ECO:0007669"/>
    <property type="project" value="InterPro"/>
</dbReference>
<feature type="binding site" evidence="6">
    <location>
        <position position="196"/>
    </location>
    <ligand>
        <name>(S)-malate</name>
        <dbReference type="ChEBI" id="CHEBI:15589"/>
    </ligand>
</feature>
<dbReference type="Gene3D" id="3.40.50.720">
    <property type="entry name" value="NAD(P)-binding Rossmann-like Domain"/>
    <property type="match status" value="1"/>
</dbReference>
<dbReference type="KEGG" id="obi:106867538"/>
<reference evidence="11" key="1">
    <citation type="submission" date="2015-07" db="EMBL/GenBank/DDBJ databases">
        <title>MeaNS - Measles Nucleotide Surveillance Program.</title>
        <authorList>
            <person name="Tran T."/>
            <person name="Druce J."/>
        </authorList>
    </citation>
    <scope>NUCLEOTIDE SEQUENCE</scope>
    <source>
        <strain evidence="11">UCB-OBI-ISO-001</strain>
        <tissue evidence="11">Gonad</tissue>
    </source>
</reference>
<dbReference type="SUPFAM" id="SSF51735">
    <property type="entry name" value="NAD(P)-binding Rossmann-fold domains"/>
    <property type="match status" value="1"/>
</dbReference>
<evidence type="ECO:0000256" key="4">
    <source>
        <dbReference type="ARBA" id="ARBA00023002"/>
    </source>
</evidence>
<dbReference type="PROSITE" id="PS00331">
    <property type="entry name" value="MALIC_ENZYMES"/>
    <property type="match status" value="1"/>
</dbReference>
<dbReference type="SUPFAM" id="SSF53223">
    <property type="entry name" value="Aminoacid dehydrogenase-like, N-terminal domain"/>
    <property type="match status" value="1"/>
</dbReference>
<dbReference type="GO" id="GO:0005739">
    <property type="term" value="C:mitochondrion"/>
    <property type="evidence" value="ECO:0007669"/>
    <property type="project" value="TreeGrafter"/>
</dbReference>
<name>A0A0L8IG73_OCTBM</name>
<gene>
    <name evidence="11" type="ORF">OCBIM_22004207mg</name>
</gene>
<feature type="domain" description="Malic enzyme N-terminal" evidence="10">
    <location>
        <begin position="120"/>
        <end position="301"/>
    </location>
</feature>
<protein>
    <recommendedName>
        <fullName evidence="8">Malic enzyme</fullName>
    </recommendedName>
</protein>
<evidence type="ECO:0000256" key="5">
    <source>
        <dbReference type="PIRSR" id="PIRSR000106-1"/>
    </source>
</evidence>
<comment type="cofactor">
    <cofactor evidence="7">
        <name>Mg(2+)</name>
        <dbReference type="ChEBI" id="CHEBI:18420"/>
    </cofactor>
    <cofactor evidence="7">
        <name>Mn(2+)</name>
        <dbReference type="ChEBI" id="CHEBI:29035"/>
    </cofactor>
    <text evidence="7">Divalent metal cations. Prefers magnesium or manganese.</text>
</comment>
<dbReference type="OMA" id="QIVNHMV"/>
<dbReference type="CDD" id="cd05312">
    <property type="entry name" value="NAD_bind_1_malic_enz"/>
    <property type="match status" value="1"/>
</dbReference>
<dbReference type="SMART" id="SM00919">
    <property type="entry name" value="Malic_M"/>
    <property type="match status" value="1"/>
</dbReference>
<dbReference type="FunFam" id="3.40.50.720:FF:000060">
    <property type="entry name" value="Malic enzyme"/>
    <property type="match status" value="1"/>
</dbReference>
<dbReference type="FunFam" id="3.40.50.10380:FF:000004">
    <property type="entry name" value="Malic enzyme"/>
    <property type="match status" value="1"/>
</dbReference>
<dbReference type="InterPro" id="IPR036291">
    <property type="entry name" value="NAD(P)-bd_dom_sf"/>
</dbReference>
<evidence type="ECO:0000259" key="10">
    <source>
        <dbReference type="SMART" id="SM01274"/>
    </source>
</evidence>
<dbReference type="InterPro" id="IPR001891">
    <property type="entry name" value="Malic_OxRdtase"/>
</dbReference>
<feature type="active site" description="Proton donor" evidence="5">
    <location>
        <position position="143"/>
    </location>
</feature>
<dbReference type="PANTHER" id="PTHR23406:SF90">
    <property type="entry name" value="MALIC ENZYME-RELATED"/>
    <property type="match status" value="1"/>
</dbReference>
<dbReference type="NCBIfam" id="NF010052">
    <property type="entry name" value="PRK13529.1"/>
    <property type="match status" value="1"/>
</dbReference>